<dbReference type="AlphaFoldDB" id="A0A1M6TQM6"/>
<dbReference type="Pfam" id="PF03452">
    <property type="entry name" value="Anp1"/>
    <property type="match status" value="1"/>
</dbReference>
<dbReference type="InterPro" id="IPR029044">
    <property type="entry name" value="Nucleotide-diphossugar_trans"/>
</dbReference>
<protein>
    <recommendedName>
        <fullName evidence="3">Glycosyl transferase family 2</fullName>
    </recommendedName>
</protein>
<gene>
    <name evidence="1" type="ORF">SAMN02745123_02431</name>
</gene>
<keyword evidence="2" id="KW-1185">Reference proteome</keyword>
<accession>A0A1M6TQM6</accession>
<sequence>MLSLEELDKSHLKIDFLFIDDNITAESSLLLDNFGKSNSTNDSAVTIYRDLKSMDEYICTEETHHWNESLVWKVANFKNIIIEQTLRKNYDYLLLIDSDIVIHPKTLLQLLKAQKDIISNIFWTKYDRNQQLELPQVWLRDFYDQVPRQRGEVLNNEEKVKRWRQFMQQLRQPGVYEVGGLGACTLISRRALEMGVNFKPITNLSFWGEDRHFCIRAVVLGLTLYVDTHYPAYHIYRESELLNLADYKSKNQELSNKVIQNVKRAIEMLGTYHDKQRSQEWQSLFTKKSKARLLPLLEKNDQKNLKQNITITITASDFLIEENHNFQKVRFTIIKKGTQDGKSFFEQLESFVIVLPDEKGDWLIDTLVVEDILE</sequence>
<dbReference type="Proteomes" id="UP000183997">
    <property type="component" value="Unassembled WGS sequence"/>
</dbReference>
<organism evidence="1 2">
    <name type="scientific">Desulforamulus aeronauticus DSM 10349</name>
    <dbReference type="NCBI Taxonomy" id="1121421"/>
    <lineage>
        <taxon>Bacteria</taxon>
        <taxon>Bacillati</taxon>
        <taxon>Bacillota</taxon>
        <taxon>Clostridia</taxon>
        <taxon>Eubacteriales</taxon>
        <taxon>Peptococcaceae</taxon>
        <taxon>Desulforamulus</taxon>
    </lineage>
</organism>
<dbReference type="SUPFAM" id="SSF53448">
    <property type="entry name" value="Nucleotide-diphospho-sugar transferases"/>
    <property type="match status" value="1"/>
</dbReference>
<name>A0A1M6TQM6_9FIRM</name>
<evidence type="ECO:0000313" key="2">
    <source>
        <dbReference type="Proteomes" id="UP000183997"/>
    </source>
</evidence>
<dbReference type="STRING" id="1121421.SAMN02745123_02431"/>
<evidence type="ECO:0008006" key="3">
    <source>
        <dbReference type="Google" id="ProtNLM"/>
    </source>
</evidence>
<reference evidence="2" key="1">
    <citation type="submission" date="2016-11" db="EMBL/GenBank/DDBJ databases">
        <authorList>
            <person name="Varghese N."/>
            <person name="Submissions S."/>
        </authorList>
    </citation>
    <scope>NUCLEOTIDE SEQUENCE [LARGE SCALE GENOMIC DNA]</scope>
    <source>
        <strain evidence="2">DSM 10349</strain>
    </source>
</reference>
<dbReference type="Gene3D" id="3.90.550.10">
    <property type="entry name" value="Spore Coat Polysaccharide Biosynthesis Protein SpsA, Chain A"/>
    <property type="match status" value="1"/>
</dbReference>
<evidence type="ECO:0000313" key="1">
    <source>
        <dbReference type="EMBL" id="SHK59213.1"/>
    </source>
</evidence>
<proteinExistence type="predicted"/>
<dbReference type="EMBL" id="FRAR01000017">
    <property type="protein sequence ID" value="SHK59213.1"/>
    <property type="molecule type" value="Genomic_DNA"/>
</dbReference>